<comment type="caution">
    <text evidence="1">The sequence shown here is derived from an EMBL/GenBank/DDBJ whole genome shotgun (WGS) entry which is preliminary data.</text>
</comment>
<evidence type="ECO:0000313" key="1">
    <source>
        <dbReference type="EMBL" id="MBB2891748.1"/>
    </source>
</evidence>
<protein>
    <submittedName>
        <fullName evidence="1">Transposase</fullName>
    </submittedName>
</protein>
<dbReference type="AlphaFoldDB" id="A0A839N217"/>
<dbReference type="RefSeq" id="WP_183319974.1">
    <property type="nucleotide sequence ID" value="NZ_JACHVQ010000001.1"/>
</dbReference>
<dbReference type="InterPro" id="IPR009057">
    <property type="entry name" value="Homeodomain-like_sf"/>
</dbReference>
<sequence>MANVKYPLELRERATRLAVEARRDPDTRTGAIARVAEQLGVHKEALRMWVRKAEAADLPVEPEDSEARIRLLEKENRELRRSNEILKSAAAFFAAELCATRRRVVERRWETVSAGLS</sequence>
<dbReference type="GO" id="GO:0006313">
    <property type="term" value="P:DNA transposition"/>
    <property type="evidence" value="ECO:0007669"/>
    <property type="project" value="InterPro"/>
</dbReference>
<reference evidence="1 2" key="1">
    <citation type="submission" date="2020-08" db="EMBL/GenBank/DDBJ databases">
        <title>Sequencing the genomes of 1000 actinobacteria strains.</title>
        <authorList>
            <person name="Klenk H.-P."/>
        </authorList>
    </citation>
    <scope>NUCLEOTIDE SEQUENCE [LARGE SCALE GENOMIC DNA]</scope>
    <source>
        <strain evidence="1 2">DSM 105369</strain>
    </source>
</reference>
<gene>
    <name evidence="1" type="ORF">FHU39_001732</name>
</gene>
<dbReference type="EMBL" id="JACHVQ010000001">
    <property type="protein sequence ID" value="MBB2891748.1"/>
    <property type="molecule type" value="Genomic_DNA"/>
</dbReference>
<dbReference type="InterPro" id="IPR002514">
    <property type="entry name" value="Transposase_8"/>
</dbReference>
<dbReference type="SUPFAM" id="SSF46689">
    <property type="entry name" value="Homeodomain-like"/>
    <property type="match status" value="1"/>
</dbReference>
<dbReference type="InterPro" id="IPR036388">
    <property type="entry name" value="WH-like_DNA-bd_sf"/>
</dbReference>
<accession>A0A839N217</accession>
<dbReference type="GO" id="GO:0004803">
    <property type="term" value="F:transposase activity"/>
    <property type="evidence" value="ECO:0007669"/>
    <property type="project" value="InterPro"/>
</dbReference>
<organism evidence="1 2">
    <name type="scientific">Flexivirga oryzae</name>
    <dbReference type="NCBI Taxonomy" id="1794944"/>
    <lineage>
        <taxon>Bacteria</taxon>
        <taxon>Bacillati</taxon>
        <taxon>Actinomycetota</taxon>
        <taxon>Actinomycetes</taxon>
        <taxon>Micrococcales</taxon>
        <taxon>Dermacoccaceae</taxon>
        <taxon>Flexivirga</taxon>
    </lineage>
</organism>
<dbReference type="Gene3D" id="1.10.10.10">
    <property type="entry name" value="Winged helix-like DNA-binding domain superfamily/Winged helix DNA-binding domain"/>
    <property type="match status" value="1"/>
</dbReference>
<dbReference type="Proteomes" id="UP000559182">
    <property type="component" value="Unassembled WGS sequence"/>
</dbReference>
<evidence type="ECO:0000313" key="2">
    <source>
        <dbReference type="Proteomes" id="UP000559182"/>
    </source>
</evidence>
<proteinExistence type="predicted"/>
<keyword evidence="2" id="KW-1185">Reference proteome</keyword>
<dbReference type="Pfam" id="PF01527">
    <property type="entry name" value="HTH_Tnp_1"/>
    <property type="match status" value="1"/>
</dbReference>
<dbReference type="GO" id="GO:0003677">
    <property type="term" value="F:DNA binding"/>
    <property type="evidence" value="ECO:0007669"/>
    <property type="project" value="InterPro"/>
</dbReference>
<name>A0A839N217_9MICO</name>